<evidence type="ECO:0000313" key="2">
    <source>
        <dbReference type="PIR" id="A37896"/>
    </source>
</evidence>
<feature type="compositionally biased region" description="Low complexity" evidence="1">
    <location>
        <begin position="9"/>
        <end position="25"/>
    </location>
</feature>
<feature type="non-terminal residue" evidence="2">
    <location>
        <position position="1"/>
    </location>
</feature>
<keyword id="KW-0903">Direct protein sequencing</keyword>
<feature type="region of interest" description="Disordered" evidence="1">
    <location>
        <begin position="1"/>
        <end position="42"/>
    </location>
</feature>
<dbReference type="AlphaFoldDB" id="Q7LZ68"/>
<reference evidence="2" key="1">
    <citation type="journal article" date="1990" name="J. Biol. Chem.">
        <title>Hormonal regulation and identification of chicken progesterone receptor phosphorylation sites.</title>
        <authorList>
            <person name="Denner L.A."/>
            <person name="Schrader W.T."/>
            <person name="O'Malley B.W."/>
            <person name="Weigel N.L."/>
        </authorList>
    </citation>
    <scope>PROTEIN SEQUENCE</scope>
</reference>
<proteinExistence type="evidence at protein level"/>
<dbReference type="PIR" id="A37896">
    <property type="entry name" value="A37896"/>
</dbReference>
<evidence type="ECO:0000256" key="1">
    <source>
        <dbReference type="SAM" id="MobiDB-lite"/>
    </source>
</evidence>
<organism evidence="2">
    <name type="scientific">Gallus gallus</name>
    <name type="common">Chicken</name>
    <dbReference type="NCBI Taxonomy" id="9031"/>
    <lineage>
        <taxon>Eukaryota</taxon>
        <taxon>Metazoa</taxon>
        <taxon>Chordata</taxon>
        <taxon>Craniata</taxon>
        <taxon>Vertebrata</taxon>
        <taxon>Euteleostomi</taxon>
        <taxon>Archelosauria</taxon>
        <taxon>Archosauria</taxon>
        <taxon>Dinosauria</taxon>
        <taxon>Saurischia</taxon>
        <taxon>Theropoda</taxon>
        <taxon>Coelurosauria</taxon>
        <taxon>Aves</taxon>
        <taxon>Neognathae</taxon>
        <taxon>Galloanserae</taxon>
        <taxon>Galliformes</taxon>
        <taxon>Phasianidae</taxon>
        <taxon>Phasianinae</taxon>
        <taxon>Gallus</taxon>
    </lineage>
</organism>
<name>Q7LZ68_CHICK</name>
<protein>
    <submittedName>
        <fullName evidence="2">Progesterone receptor</fullName>
    </submittedName>
</protein>
<sequence>DAGPGEGGLAPAAAASPAAVEPGAGQSSPSVPAALSFSPNQE</sequence>
<feature type="non-terminal residue" evidence="2">
    <location>
        <position position="42"/>
    </location>
</feature>
<accession>Q7LZ68</accession>